<dbReference type="PANTHER" id="PTHR30121">
    <property type="entry name" value="UNCHARACTERIZED PROTEIN YJGR-RELATED"/>
    <property type="match status" value="1"/>
</dbReference>
<dbReference type="GeneID" id="73047792"/>
<proteinExistence type="predicted"/>
<dbReference type="EMBL" id="JBHSHT010000003">
    <property type="protein sequence ID" value="MFC4826662.1"/>
    <property type="molecule type" value="Genomic_DNA"/>
</dbReference>
<keyword evidence="2" id="KW-0547">Nucleotide-binding</keyword>
<sequence>MREYLRVTPTSEGLDPEGIPRVLESLHKLTTTESTGLAQKLNPLHSDTPLRFEFLALSEGADDPVEFFYGADGHLDTLEKRLRSIYPETFDIERVDVDVASRLIQPVEFTRAEFLEHYKVGQLQYEFGPDEQHELVDEDRSQDQTPAAEASPFADGGAAVESSAGHFVEVGDTALELAPPSEIPDEQPLTTLEKPTETDEGTILARPTIDAISPVGVRWSGSTTRKNDWMTSLTPFASGDGDDALVAVDQPGATLASLVDHLMEAASPVAFQVVFQRRASWQSDAEVRKEDLVDGRDTFFQEVVGSFLEVEDQRSDHDEKQLRESVEKRIEYIDAKNPKRSFTANIRAVGVPTGDEARDELAAQMDSLRPVFDPVDGPYYEVKGKRLRADGFREKTKEKNAQTALRQLLDREITTGRGKTRPDFVLSGTELANFLLVPSSEQLTVEGTRGTRAEQQSRNPLPWPNPDLVQQFQEGMAIGYALDENGEPRPDPIRVPPDLLTTHYGRFASTGGGKSKAIVNDALSLRETTGGPVVIVDPKGDGMCANYLRCHYERFNGLDDVYQFRVPETVPAFSFFDIRPALEVGRNREDAIQDKVDHFHDILRMIMGREQYGQAFVANEILSYLIKALFDEEYGSDVFGLDDLFAAALRMQRERTVPPVSADNRNVEESLTRHFAKDDHRFQVSMDAVGNRLDKLREDAHLRRIFSHVPEQNDAGEYVDNRFDFREFLDEDATVLFDLGDLRPEAQRAITLLLLSNLWDAVQVRRRDGKTDYENLTNLIIEEAAPVASTKLVSEQLLPQGRSFGLSMGLVMQFPGQVRNRNERAYDEVLNNIKTKLIGNISIERDLAESLAHEDLSPTDLRNRVNTLPSGEWIAQLPSPSFGKTGPAPFSVKPLPIAAGHPESDEPLSVEQEDHFESVALLRLSERTQTQYGLAEAPSESETTDDEGWGSRPNVGQSASAGSANPVDSTQSSFIGQATSGSAADEEREKDADTINSLFGNMGSVESEESATEEETNPVDENGSSPVQAGGVTVSDDELRRRGLTHDDIRFLTRVLDVMNRDASNHGLMDSMSAFKDDFDDLDVQRLIDQDLLEEGRACSRKYYTVLPAGRELLGQKLKVGPGQGDIGEKTPHKVGVKLLELWLEARDEVVQVEPYYEYDEETVFDVAAFDADGELVWVGEAELPSNNKHAPVDDYDKQSAVDANVVWAFNRRETAVEVLDRLAEADRIESSVSGRAARRFSDIREAVESFDAEGMTTIRSFNKLDEEFNP</sequence>
<dbReference type="InterPro" id="IPR051162">
    <property type="entry name" value="T4SS_component"/>
</dbReference>
<dbReference type="Proteomes" id="UP001595945">
    <property type="component" value="Unassembled WGS sequence"/>
</dbReference>
<organism evidence="2 3">
    <name type="scientific">Halorussus aquaticus</name>
    <dbReference type="NCBI Taxonomy" id="2953748"/>
    <lineage>
        <taxon>Archaea</taxon>
        <taxon>Methanobacteriati</taxon>
        <taxon>Methanobacteriota</taxon>
        <taxon>Stenosarchaea group</taxon>
        <taxon>Halobacteria</taxon>
        <taxon>Halobacteriales</taxon>
        <taxon>Haladaptataceae</taxon>
        <taxon>Halorussus</taxon>
    </lineage>
</organism>
<dbReference type="PANTHER" id="PTHR30121:SF6">
    <property type="entry name" value="SLR6007 PROTEIN"/>
    <property type="match status" value="1"/>
</dbReference>
<comment type="caution">
    <text evidence="2">The sequence shown here is derived from an EMBL/GenBank/DDBJ whole genome shotgun (WGS) entry which is preliminary data.</text>
</comment>
<evidence type="ECO:0000313" key="2">
    <source>
        <dbReference type="EMBL" id="MFC4826662.1"/>
    </source>
</evidence>
<dbReference type="AlphaFoldDB" id="A0ABD5Q859"/>
<feature type="region of interest" description="Disordered" evidence="1">
    <location>
        <begin position="930"/>
        <end position="1039"/>
    </location>
</feature>
<dbReference type="InterPro" id="IPR027417">
    <property type="entry name" value="P-loop_NTPase"/>
</dbReference>
<evidence type="ECO:0000256" key="1">
    <source>
        <dbReference type="SAM" id="MobiDB-lite"/>
    </source>
</evidence>
<feature type="region of interest" description="Disordered" evidence="1">
    <location>
        <begin position="133"/>
        <end position="158"/>
    </location>
</feature>
<name>A0ABD5Q859_9EURY</name>
<feature type="region of interest" description="Disordered" evidence="1">
    <location>
        <begin position="178"/>
        <end position="198"/>
    </location>
</feature>
<reference evidence="2 3" key="1">
    <citation type="journal article" date="2019" name="Int. J. Syst. Evol. Microbiol.">
        <title>The Global Catalogue of Microorganisms (GCM) 10K type strain sequencing project: providing services to taxonomists for standard genome sequencing and annotation.</title>
        <authorList>
            <consortium name="The Broad Institute Genomics Platform"/>
            <consortium name="The Broad Institute Genome Sequencing Center for Infectious Disease"/>
            <person name="Wu L."/>
            <person name="Ma J."/>
        </authorList>
    </citation>
    <scope>NUCLEOTIDE SEQUENCE [LARGE SCALE GENOMIC DNA]</scope>
    <source>
        <strain evidence="2 3">XZYJ18</strain>
    </source>
</reference>
<feature type="compositionally biased region" description="Basic and acidic residues" evidence="1">
    <location>
        <begin position="133"/>
        <end position="142"/>
    </location>
</feature>
<dbReference type="Gene3D" id="3.40.50.300">
    <property type="entry name" value="P-loop containing nucleotide triphosphate hydrolases"/>
    <property type="match status" value="2"/>
</dbReference>
<protein>
    <submittedName>
        <fullName evidence="2">ATP-binding protein</fullName>
    </submittedName>
</protein>
<accession>A0ABD5Q859</accession>
<feature type="compositionally biased region" description="Polar residues" evidence="1">
    <location>
        <begin position="954"/>
        <end position="982"/>
    </location>
</feature>
<dbReference type="SUPFAM" id="SSF52540">
    <property type="entry name" value="P-loop containing nucleoside triphosphate hydrolases"/>
    <property type="match status" value="1"/>
</dbReference>
<keyword evidence="2" id="KW-0067">ATP-binding</keyword>
<evidence type="ECO:0000313" key="3">
    <source>
        <dbReference type="Proteomes" id="UP001595945"/>
    </source>
</evidence>
<keyword evidence="3" id="KW-1185">Reference proteome</keyword>
<dbReference type="RefSeq" id="WP_254270880.1">
    <property type="nucleotide sequence ID" value="NZ_CP100403.1"/>
</dbReference>
<feature type="region of interest" description="Disordered" evidence="1">
    <location>
        <begin position="893"/>
        <end position="913"/>
    </location>
</feature>
<feature type="compositionally biased region" description="Acidic residues" evidence="1">
    <location>
        <begin position="1006"/>
        <end position="1018"/>
    </location>
</feature>
<gene>
    <name evidence="2" type="ORF">ACFO9K_20595</name>
</gene>
<dbReference type="GO" id="GO:0005524">
    <property type="term" value="F:ATP binding"/>
    <property type="evidence" value="ECO:0007669"/>
    <property type="project" value="UniProtKB-KW"/>
</dbReference>